<evidence type="ECO:0008006" key="5">
    <source>
        <dbReference type="Google" id="ProtNLM"/>
    </source>
</evidence>
<accession>A0A328F816</accession>
<name>A0A328F816_9BACT</name>
<dbReference type="EMBL" id="QLNI01000039">
    <property type="protein sequence ID" value="RAM00771.1"/>
    <property type="molecule type" value="Genomic_DNA"/>
</dbReference>
<reference evidence="1 4" key="2">
    <citation type="submission" date="2019-02" db="EMBL/GenBank/DDBJ databases">
        <title>Complete genome sequence of Desulfobacter hydrogenophilus AcRS1.</title>
        <authorList>
            <person name="Marietou A."/>
            <person name="Lund M.B."/>
            <person name="Marshall I.P.G."/>
            <person name="Schreiber L."/>
            <person name="Jorgensen B."/>
        </authorList>
    </citation>
    <scope>NUCLEOTIDE SEQUENCE [LARGE SCALE GENOMIC DNA]</scope>
    <source>
        <strain evidence="1 4">AcRS1</strain>
    </source>
</reference>
<dbReference type="Proteomes" id="UP000293902">
    <property type="component" value="Chromosome"/>
</dbReference>
<evidence type="ECO:0000313" key="4">
    <source>
        <dbReference type="Proteomes" id="UP000293902"/>
    </source>
</evidence>
<sequence>MVHFKNCLTVIRLDIHSNKPIILNYGGTNDISVEIRTPNKEEREIGHKTFNAMCDTFGSFPPTPRSLPVFEAIAAGKLPPENGQAKTVEDMTRTSGHHVSLDHYPNPFSGFIDKTANELSKYPKKAIKILRWRHAQQGPPSPISPRGTYFSFDKKNWFKVPDRTHVQVVTPPSSILRTEQVNENELFNLTKEEADEPLAHELYREAKELKFNNPRSCLILAISSLEIGVKECIHRLIPDSEWLVKNLPTPPIIRILKDYFPLLPCKNTFLGKVHPPPKKLLDTIKKGISIRNELTHKGTGTPKTETLDEVLDAVYEILWLCDFYCGFEWAKNHISSNTLKLLENSQ</sequence>
<evidence type="ECO:0000313" key="2">
    <source>
        <dbReference type="EMBL" id="RAM00771.1"/>
    </source>
</evidence>
<reference evidence="2 3" key="1">
    <citation type="submission" date="2018-06" db="EMBL/GenBank/DDBJ databases">
        <title>Complete Genome Sequence of Desulfobacter hydrogenophilus (DSM3380).</title>
        <authorList>
            <person name="Marietou A."/>
            <person name="Schreiber L."/>
            <person name="Marshall I."/>
            <person name="Jorgensen B."/>
        </authorList>
    </citation>
    <scope>NUCLEOTIDE SEQUENCE [LARGE SCALE GENOMIC DNA]</scope>
    <source>
        <strain evidence="2 3">DSM 3380</strain>
    </source>
</reference>
<evidence type="ECO:0000313" key="1">
    <source>
        <dbReference type="EMBL" id="QBH12391.1"/>
    </source>
</evidence>
<dbReference type="EMBL" id="CP036313">
    <property type="protein sequence ID" value="QBH12391.1"/>
    <property type="molecule type" value="Genomic_DNA"/>
</dbReference>
<protein>
    <recommendedName>
        <fullName evidence="5">ApeA N-terminal domain-containing protein</fullName>
    </recommendedName>
</protein>
<organism evidence="2 3">
    <name type="scientific">Desulfobacter hydrogenophilus</name>
    <dbReference type="NCBI Taxonomy" id="2291"/>
    <lineage>
        <taxon>Bacteria</taxon>
        <taxon>Pseudomonadati</taxon>
        <taxon>Thermodesulfobacteriota</taxon>
        <taxon>Desulfobacteria</taxon>
        <taxon>Desulfobacterales</taxon>
        <taxon>Desulfobacteraceae</taxon>
        <taxon>Desulfobacter</taxon>
    </lineage>
</organism>
<dbReference type="RefSeq" id="WP_111959038.1">
    <property type="nucleotide sequence ID" value="NZ_CP036313.1"/>
</dbReference>
<dbReference type="OrthoDB" id="8477931at2"/>
<dbReference type="AlphaFoldDB" id="A0A328F816"/>
<gene>
    <name evidence="2" type="ORF">DO021_17550</name>
    <name evidence="1" type="ORF">EYB58_05380</name>
</gene>
<dbReference type="Proteomes" id="UP000248798">
    <property type="component" value="Unassembled WGS sequence"/>
</dbReference>
<evidence type="ECO:0000313" key="3">
    <source>
        <dbReference type="Proteomes" id="UP000248798"/>
    </source>
</evidence>
<proteinExistence type="predicted"/>
<keyword evidence="4" id="KW-1185">Reference proteome</keyword>